<organism evidence="2 3">
    <name type="scientific">Glycomyces buryatensis</name>
    <dbReference type="NCBI Taxonomy" id="2570927"/>
    <lineage>
        <taxon>Bacteria</taxon>
        <taxon>Bacillati</taxon>
        <taxon>Actinomycetota</taxon>
        <taxon>Actinomycetes</taxon>
        <taxon>Glycomycetales</taxon>
        <taxon>Glycomycetaceae</taxon>
        <taxon>Glycomyces</taxon>
    </lineage>
</organism>
<feature type="domain" description="HD" evidence="1">
    <location>
        <begin position="22"/>
        <end position="107"/>
    </location>
</feature>
<evidence type="ECO:0000313" key="3">
    <source>
        <dbReference type="Proteomes" id="UP000308760"/>
    </source>
</evidence>
<dbReference type="EMBL" id="STGY01000037">
    <property type="protein sequence ID" value="THV41935.1"/>
    <property type="molecule type" value="Genomic_DNA"/>
</dbReference>
<accession>A0A4S8QG60</accession>
<proteinExistence type="predicted"/>
<dbReference type="OrthoDB" id="2989229at2"/>
<gene>
    <name evidence="2" type="ORF">FAB82_09470</name>
</gene>
<dbReference type="InterPro" id="IPR006674">
    <property type="entry name" value="HD_domain"/>
</dbReference>
<comment type="caution">
    <text evidence="2">The sequence shown here is derived from an EMBL/GenBank/DDBJ whole genome shotgun (WGS) entry which is preliminary data.</text>
</comment>
<reference evidence="3" key="1">
    <citation type="submission" date="2019-04" db="EMBL/GenBank/DDBJ databases">
        <title>Nocardioides xinjiangensis sp. nov.</title>
        <authorList>
            <person name="Liu S."/>
        </authorList>
    </citation>
    <scope>NUCLEOTIDE SEQUENCE [LARGE SCALE GENOMIC DNA]</scope>
    <source>
        <strain evidence="3">18</strain>
    </source>
</reference>
<evidence type="ECO:0000313" key="2">
    <source>
        <dbReference type="EMBL" id="THV41935.1"/>
    </source>
</evidence>
<dbReference type="Gene3D" id="1.10.3210.10">
    <property type="entry name" value="Hypothetical protein af1432"/>
    <property type="match status" value="1"/>
</dbReference>
<protein>
    <submittedName>
        <fullName evidence="2">HD domain-containing protein</fullName>
    </submittedName>
</protein>
<dbReference type="RefSeq" id="WP_136534298.1">
    <property type="nucleotide sequence ID" value="NZ_STGY01000037.1"/>
</dbReference>
<sequence length="182" mass="20590">MNTYQTAFDTAERLLARALPRRWRHVQAVGRKALEVGTQLFPEESTDILAMAAILHDVGYSPALVKTGFHPLDGARWLRTEGWDERVVALVAHHSCATIEADERGLRKELESEFVNEDSAVTQALWFCDMTTGPDGNDLEVEVRLAEILERYGPDHVVTRFIRRARPLILDAVRQTEQRLAA</sequence>
<dbReference type="AlphaFoldDB" id="A0A4S8QG60"/>
<dbReference type="Proteomes" id="UP000308760">
    <property type="component" value="Unassembled WGS sequence"/>
</dbReference>
<dbReference type="Pfam" id="PF01966">
    <property type="entry name" value="HD"/>
    <property type="match status" value="1"/>
</dbReference>
<keyword evidence="3" id="KW-1185">Reference proteome</keyword>
<name>A0A4S8QG60_9ACTN</name>
<evidence type="ECO:0000259" key="1">
    <source>
        <dbReference type="Pfam" id="PF01966"/>
    </source>
</evidence>
<reference evidence="2 3" key="2">
    <citation type="submission" date="2019-05" db="EMBL/GenBank/DDBJ databases">
        <title>Glycomyces buryatensis sp. nov.</title>
        <authorList>
            <person name="Nikitina E."/>
        </authorList>
    </citation>
    <scope>NUCLEOTIDE SEQUENCE [LARGE SCALE GENOMIC DNA]</scope>
    <source>
        <strain evidence="2 3">18</strain>
    </source>
</reference>
<dbReference type="SUPFAM" id="SSF109604">
    <property type="entry name" value="HD-domain/PDEase-like"/>
    <property type="match status" value="1"/>
</dbReference>